<dbReference type="SMART" id="SM00100">
    <property type="entry name" value="cNMP"/>
    <property type="match status" value="1"/>
</dbReference>
<feature type="domain" description="HTH crp-type" evidence="9">
    <location>
        <begin position="275"/>
        <end position="347"/>
    </location>
</feature>
<sequence length="354" mass="40485">MTTQQTAVLIIEDNDDIREGTREILELTGYRVYTASEGKTGVDMAIKHRPDVILCDIMMPELDGYGVLYMLSRHRDTAAIPFIFLTAKAERADMRKAMEMGADDYLTKPFDEVELLNAIDTRLKKRKQLDGVERGRRSAHLSDEEQEVLLKELVQHARVKSYRKKQTVYEEGDNPLYVYYIRKGKVRRFLNYPDGRELSTDIHVPDSFFGYGAVLLQQPYTDNAEALEDTELALVEKENFFELLYRKPGIANKFIAWLSGNIRGKQTQLLAFAYDSVRKRVANALVHVAEKTLDSAVSDECVIRISRDDLASLAGTANETISRMLSDFKDERLIAKEGNAIRILSIHRLRNIKQ</sequence>
<dbReference type="Pfam" id="PF00072">
    <property type="entry name" value="Response_reg"/>
    <property type="match status" value="1"/>
</dbReference>
<dbReference type="GO" id="GO:0000976">
    <property type="term" value="F:transcription cis-regulatory region binding"/>
    <property type="evidence" value="ECO:0007669"/>
    <property type="project" value="TreeGrafter"/>
</dbReference>
<dbReference type="Pfam" id="PF00027">
    <property type="entry name" value="cNMP_binding"/>
    <property type="match status" value="1"/>
</dbReference>
<evidence type="ECO:0000256" key="2">
    <source>
        <dbReference type="ARBA" id="ARBA00023012"/>
    </source>
</evidence>
<evidence type="ECO:0000256" key="3">
    <source>
        <dbReference type="ARBA" id="ARBA00023015"/>
    </source>
</evidence>
<evidence type="ECO:0000256" key="4">
    <source>
        <dbReference type="ARBA" id="ARBA00023125"/>
    </source>
</evidence>
<dbReference type="SUPFAM" id="SSF46785">
    <property type="entry name" value="Winged helix' DNA-binding domain"/>
    <property type="match status" value="1"/>
</dbReference>
<keyword evidence="4" id="KW-0238">DNA-binding</keyword>
<keyword evidence="5" id="KW-0804">Transcription</keyword>
<name>A0A1I1EBD6_9SPHI</name>
<dbReference type="GO" id="GO:0000156">
    <property type="term" value="F:phosphorelay response regulator activity"/>
    <property type="evidence" value="ECO:0007669"/>
    <property type="project" value="TreeGrafter"/>
</dbReference>
<dbReference type="InterPro" id="IPR039420">
    <property type="entry name" value="WalR-like"/>
</dbReference>
<keyword evidence="3" id="KW-0805">Transcription regulation</keyword>
<organism evidence="10 11">
    <name type="scientific">Parapedobacter composti</name>
    <dbReference type="NCBI Taxonomy" id="623281"/>
    <lineage>
        <taxon>Bacteria</taxon>
        <taxon>Pseudomonadati</taxon>
        <taxon>Bacteroidota</taxon>
        <taxon>Sphingobacteriia</taxon>
        <taxon>Sphingobacteriales</taxon>
        <taxon>Sphingobacteriaceae</taxon>
        <taxon>Parapedobacter</taxon>
    </lineage>
</organism>
<dbReference type="STRING" id="623281.SAMN05421747_101449"/>
<dbReference type="SUPFAM" id="SSF51206">
    <property type="entry name" value="cAMP-binding domain-like"/>
    <property type="match status" value="1"/>
</dbReference>
<dbReference type="EMBL" id="FOLL01000001">
    <property type="protein sequence ID" value="SFB84036.1"/>
    <property type="molecule type" value="Genomic_DNA"/>
</dbReference>
<gene>
    <name evidence="10" type="ORF">SAMN05421747_101449</name>
</gene>
<dbReference type="PANTHER" id="PTHR48111">
    <property type="entry name" value="REGULATOR OF RPOS"/>
    <property type="match status" value="1"/>
</dbReference>
<proteinExistence type="predicted"/>
<dbReference type="InterPro" id="IPR001789">
    <property type="entry name" value="Sig_transdc_resp-reg_receiver"/>
</dbReference>
<dbReference type="AlphaFoldDB" id="A0A1I1EBD6"/>
<evidence type="ECO:0000313" key="10">
    <source>
        <dbReference type="EMBL" id="SFB84036.1"/>
    </source>
</evidence>
<dbReference type="SMART" id="SM00419">
    <property type="entry name" value="HTH_CRP"/>
    <property type="match status" value="1"/>
</dbReference>
<evidence type="ECO:0000256" key="6">
    <source>
        <dbReference type="PROSITE-ProRule" id="PRU00169"/>
    </source>
</evidence>
<evidence type="ECO:0000313" key="11">
    <source>
        <dbReference type="Proteomes" id="UP000199577"/>
    </source>
</evidence>
<dbReference type="Gene3D" id="3.40.50.2300">
    <property type="match status" value="1"/>
</dbReference>
<evidence type="ECO:0000259" key="8">
    <source>
        <dbReference type="PROSITE" id="PS50110"/>
    </source>
</evidence>
<keyword evidence="11" id="KW-1185">Reference proteome</keyword>
<dbReference type="Pfam" id="PF13545">
    <property type="entry name" value="HTH_Crp_2"/>
    <property type="match status" value="1"/>
</dbReference>
<dbReference type="Gene3D" id="2.60.120.10">
    <property type="entry name" value="Jelly Rolls"/>
    <property type="match status" value="1"/>
</dbReference>
<dbReference type="InterPro" id="IPR000595">
    <property type="entry name" value="cNMP-bd_dom"/>
</dbReference>
<evidence type="ECO:0000256" key="1">
    <source>
        <dbReference type="ARBA" id="ARBA00022553"/>
    </source>
</evidence>
<keyword evidence="2" id="KW-0902">Two-component regulatory system</keyword>
<dbReference type="GO" id="GO:0032993">
    <property type="term" value="C:protein-DNA complex"/>
    <property type="evidence" value="ECO:0007669"/>
    <property type="project" value="TreeGrafter"/>
</dbReference>
<evidence type="ECO:0000256" key="5">
    <source>
        <dbReference type="ARBA" id="ARBA00023163"/>
    </source>
</evidence>
<dbReference type="PROSITE" id="PS51063">
    <property type="entry name" value="HTH_CRP_2"/>
    <property type="match status" value="1"/>
</dbReference>
<dbReference type="GO" id="GO:0005829">
    <property type="term" value="C:cytosol"/>
    <property type="evidence" value="ECO:0007669"/>
    <property type="project" value="TreeGrafter"/>
</dbReference>
<dbReference type="CDD" id="cd17574">
    <property type="entry name" value="REC_OmpR"/>
    <property type="match status" value="1"/>
</dbReference>
<feature type="modified residue" description="4-aspartylphosphate" evidence="6">
    <location>
        <position position="56"/>
    </location>
</feature>
<dbReference type="InterPro" id="IPR018490">
    <property type="entry name" value="cNMP-bd_dom_sf"/>
</dbReference>
<protein>
    <submittedName>
        <fullName evidence="10">cAMP-binding domain of CRP or a regulatory subunit of cAMP-dependent protein kinases</fullName>
    </submittedName>
</protein>
<feature type="domain" description="Response regulatory" evidence="8">
    <location>
        <begin position="7"/>
        <end position="123"/>
    </location>
</feature>
<evidence type="ECO:0000259" key="9">
    <source>
        <dbReference type="PROSITE" id="PS51063"/>
    </source>
</evidence>
<dbReference type="SMART" id="SM00448">
    <property type="entry name" value="REC"/>
    <property type="match status" value="1"/>
</dbReference>
<dbReference type="PROSITE" id="PS50110">
    <property type="entry name" value="RESPONSE_REGULATORY"/>
    <property type="match status" value="1"/>
</dbReference>
<dbReference type="PANTHER" id="PTHR48111:SF4">
    <property type="entry name" value="DNA-BINDING DUAL TRANSCRIPTIONAL REGULATOR OMPR"/>
    <property type="match status" value="1"/>
</dbReference>
<dbReference type="RefSeq" id="WP_090970587.1">
    <property type="nucleotide sequence ID" value="NZ_FOLL01000001.1"/>
</dbReference>
<keyword evidence="1 6" id="KW-0597">Phosphoprotein</keyword>
<dbReference type="GO" id="GO:0016301">
    <property type="term" value="F:kinase activity"/>
    <property type="evidence" value="ECO:0007669"/>
    <property type="project" value="UniProtKB-KW"/>
</dbReference>
<dbReference type="InterPro" id="IPR012318">
    <property type="entry name" value="HTH_CRP"/>
</dbReference>
<dbReference type="OrthoDB" id="9127033at2"/>
<dbReference type="SUPFAM" id="SSF52172">
    <property type="entry name" value="CheY-like"/>
    <property type="match status" value="1"/>
</dbReference>
<accession>A0A1I1EBD6</accession>
<dbReference type="InterPro" id="IPR036388">
    <property type="entry name" value="WH-like_DNA-bd_sf"/>
</dbReference>
<dbReference type="InterPro" id="IPR036390">
    <property type="entry name" value="WH_DNA-bd_sf"/>
</dbReference>
<dbReference type="InterPro" id="IPR014710">
    <property type="entry name" value="RmlC-like_jellyroll"/>
</dbReference>
<evidence type="ECO:0000259" key="7">
    <source>
        <dbReference type="PROSITE" id="PS50042"/>
    </source>
</evidence>
<dbReference type="InterPro" id="IPR011006">
    <property type="entry name" value="CheY-like_superfamily"/>
</dbReference>
<dbReference type="Proteomes" id="UP000199577">
    <property type="component" value="Unassembled WGS sequence"/>
</dbReference>
<dbReference type="Gene3D" id="1.10.10.10">
    <property type="entry name" value="Winged helix-like DNA-binding domain superfamily/Winged helix DNA-binding domain"/>
    <property type="match status" value="1"/>
</dbReference>
<keyword evidence="10" id="KW-0418">Kinase</keyword>
<dbReference type="PROSITE" id="PS50042">
    <property type="entry name" value="CNMP_BINDING_3"/>
    <property type="match status" value="1"/>
</dbReference>
<keyword evidence="10" id="KW-0808">Transferase</keyword>
<feature type="domain" description="Cyclic nucleotide-binding" evidence="7">
    <location>
        <begin position="141"/>
        <end position="244"/>
    </location>
</feature>
<dbReference type="PRINTS" id="PR00034">
    <property type="entry name" value="HTHCRP"/>
</dbReference>
<dbReference type="GO" id="GO:0006355">
    <property type="term" value="P:regulation of DNA-templated transcription"/>
    <property type="evidence" value="ECO:0007669"/>
    <property type="project" value="InterPro"/>
</dbReference>
<dbReference type="CDD" id="cd00038">
    <property type="entry name" value="CAP_ED"/>
    <property type="match status" value="1"/>
</dbReference>
<reference evidence="10 11" key="1">
    <citation type="submission" date="2016-10" db="EMBL/GenBank/DDBJ databases">
        <authorList>
            <person name="de Groot N.N."/>
        </authorList>
    </citation>
    <scope>NUCLEOTIDE SEQUENCE [LARGE SCALE GENOMIC DNA]</scope>
    <source>
        <strain evidence="10 11">DSM 22900</strain>
    </source>
</reference>